<protein>
    <submittedName>
        <fullName evidence="1">Uncharacterized protein</fullName>
    </submittedName>
</protein>
<organism evidence="1 2">
    <name type="scientific">Paenarthrobacter aromaticivorans</name>
    <dbReference type="NCBI Taxonomy" id="2849150"/>
    <lineage>
        <taxon>Bacteria</taxon>
        <taxon>Bacillati</taxon>
        <taxon>Actinomycetota</taxon>
        <taxon>Actinomycetes</taxon>
        <taxon>Micrococcales</taxon>
        <taxon>Micrococcaceae</taxon>
        <taxon>Paenarthrobacter</taxon>
    </lineage>
</organism>
<keyword evidence="2" id="KW-1185">Reference proteome</keyword>
<evidence type="ECO:0000313" key="2">
    <source>
        <dbReference type="Proteomes" id="UP000824166"/>
    </source>
</evidence>
<comment type="caution">
    <text evidence="1">The sequence shown here is derived from an EMBL/GenBank/DDBJ whole genome shotgun (WGS) entry which is preliminary data.</text>
</comment>
<dbReference type="Proteomes" id="UP000824166">
    <property type="component" value="Unassembled WGS sequence"/>
</dbReference>
<evidence type="ECO:0000313" key="1">
    <source>
        <dbReference type="EMBL" id="MBU8868545.1"/>
    </source>
</evidence>
<dbReference type="EMBL" id="JAHOPC010000015">
    <property type="protein sequence ID" value="MBU8868545.1"/>
    <property type="molecule type" value="Genomic_DNA"/>
</dbReference>
<dbReference type="RefSeq" id="WP_216926666.1">
    <property type="nucleotide sequence ID" value="NZ_JAHOPC010000015.1"/>
</dbReference>
<accession>A0ABS6IA02</accession>
<reference evidence="1 2" key="1">
    <citation type="submission" date="2021-06" db="EMBL/GenBank/DDBJ databases">
        <authorList>
            <person name="Jeong J.W."/>
        </authorList>
    </citation>
    <scope>NUCLEOTIDE SEQUENCE [LARGE SCALE GENOMIC DNA]</scope>
    <source>
        <strain evidence="1 2">MMS21-TAE1-1</strain>
    </source>
</reference>
<proteinExistence type="predicted"/>
<gene>
    <name evidence="1" type="ORF">KSW38_19815</name>
</gene>
<name>A0ABS6IA02_9MICC</name>
<sequence>MASRPPGSTGQEHAVGTHKGGYGFASFIASVDYGTATAPGKVLACLLRSDMPGGEQHR</sequence>